<dbReference type="SUPFAM" id="SSF55315">
    <property type="entry name" value="L30e-like"/>
    <property type="match status" value="1"/>
</dbReference>
<dbReference type="GO" id="GO:0005737">
    <property type="term" value="C:cytoplasm"/>
    <property type="evidence" value="ECO:0007669"/>
    <property type="project" value="UniProtKB-SubCell"/>
</dbReference>
<dbReference type="InterPro" id="IPR029064">
    <property type="entry name" value="Ribosomal_eL30-like_sf"/>
</dbReference>
<dbReference type="Pfam" id="PF03463">
    <property type="entry name" value="eRF1_1"/>
    <property type="match status" value="1"/>
</dbReference>
<dbReference type="FunFam" id="3.30.1330.30:FF:000006">
    <property type="entry name" value="Peptide chain release factor subunit 1"/>
    <property type="match status" value="1"/>
</dbReference>
<sequence>MADAHETPDKNIELWRIKKLIKGLEAARGNGTSMISLIIPPRDKIPRVTKMLSDELGSASNIKSRVNRQSVQGAITSAQQRLKLYNKVPPNGLALFTGTIATEDGNEKKVTFDFEPLKPINVSLYLCDNKFHTEALNELLECGEKFGFIIMDGKGTLFGTLSGNVREVLQKYRIDLPKKHGRGGQSALRFARLGEEARDNHVIKTAELAKSLFINPATNQPNVKGLILAGSADFKTKLSESGKFDPRLQAKILKVVDISYGGEDGFNQAIKLSAEFLSNVKFIQEQILLGKYFKEVNEDTGKYVVGVEDTLKALEMGAIKTLIVWENLEIDRYVLKNSKTDEIVVKHFDKEQEKNMSNFQDPASQGELKIQEKMSLLEWFADEYKRFGCALEFVTNKSQEGSQFCRGFGGIGGLLRYQLDIRSFDEFGDDEVDEDGEVYDVEEAAYDSE</sequence>
<evidence type="ECO:0000256" key="6">
    <source>
        <dbReference type="ARBA" id="ARBA00022917"/>
    </source>
</evidence>
<protein>
    <recommendedName>
        <fullName evidence="8">eRF1/Pelota-like N-terminal domain-containing protein</fullName>
    </recommendedName>
</protein>
<organism evidence="9 10">
    <name type="scientific">Malus domestica</name>
    <name type="common">Apple</name>
    <name type="synonym">Pyrus malus</name>
    <dbReference type="NCBI Taxonomy" id="3750"/>
    <lineage>
        <taxon>Eukaryota</taxon>
        <taxon>Viridiplantae</taxon>
        <taxon>Streptophyta</taxon>
        <taxon>Embryophyta</taxon>
        <taxon>Tracheophyta</taxon>
        <taxon>Spermatophyta</taxon>
        <taxon>Magnoliopsida</taxon>
        <taxon>eudicotyledons</taxon>
        <taxon>Gunneridae</taxon>
        <taxon>Pentapetalae</taxon>
        <taxon>rosids</taxon>
        <taxon>fabids</taxon>
        <taxon>Rosales</taxon>
        <taxon>Rosaceae</taxon>
        <taxon>Amygdaloideae</taxon>
        <taxon>Maleae</taxon>
        <taxon>Malus</taxon>
    </lineage>
</organism>
<dbReference type="InterPro" id="IPR005142">
    <property type="entry name" value="eRF1_3"/>
</dbReference>
<comment type="function">
    <text evidence="7">Directs the termination of nascent peptide synthesis (translation) in response to the termination codons UAA, UAG and UGA. Modulates plant growth and development.</text>
</comment>
<dbReference type="Gene3D" id="3.30.420.60">
    <property type="entry name" value="eRF1 domain 2"/>
    <property type="match status" value="1"/>
</dbReference>
<name>A0A498JKQ5_MALDO</name>
<gene>
    <name evidence="9" type="ORF">DVH24_015978</name>
</gene>
<dbReference type="GO" id="GO:0003747">
    <property type="term" value="F:translation release factor activity"/>
    <property type="evidence" value="ECO:0007669"/>
    <property type="project" value="InterPro"/>
</dbReference>
<evidence type="ECO:0000256" key="2">
    <source>
        <dbReference type="ARBA" id="ARBA00005326"/>
    </source>
</evidence>
<comment type="similarity">
    <text evidence="2">Belongs to the eukaryotic release factor 1 family.</text>
</comment>
<reference evidence="9 10" key="1">
    <citation type="submission" date="2018-10" db="EMBL/GenBank/DDBJ databases">
        <title>A high-quality apple genome assembly.</title>
        <authorList>
            <person name="Hu J."/>
        </authorList>
    </citation>
    <scope>NUCLEOTIDE SEQUENCE [LARGE SCALE GENOMIC DNA]</scope>
    <source>
        <strain evidence="10">cv. HFTH1</strain>
        <tissue evidence="9">Young leaf</tissue>
    </source>
</reference>
<evidence type="ECO:0000313" key="9">
    <source>
        <dbReference type="EMBL" id="RXH93911.1"/>
    </source>
</evidence>
<feature type="domain" description="eRF1/Pelota-like N-terminal" evidence="8">
    <location>
        <begin position="5"/>
        <end position="141"/>
    </location>
</feature>
<dbReference type="InterPro" id="IPR004403">
    <property type="entry name" value="Peptide_chain-rel_eRF1/aRF1"/>
</dbReference>
<dbReference type="NCBIfam" id="TIGR03676">
    <property type="entry name" value="aRF1_eRF1"/>
    <property type="match status" value="1"/>
</dbReference>
<dbReference type="InterPro" id="IPR024049">
    <property type="entry name" value="eRF1_1_sf"/>
</dbReference>
<dbReference type="STRING" id="3750.A0A498JKQ5"/>
<dbReference type="EMBL" id="RDQH01000333">
    <property type="protein sequence ID" value="RXH93911.1"/>
    <property type="molecule type" value="Genomic_DNA"/>
</dbReference>
<comment type="caution">
    <text evidence="9">The sequence shown here is derived from an EMBL/GenBank/DDBJ whole genome shotgun (WGS) entry which is preliminary data.</text>
</comment>
<dbReference type="Pfam" id="PF03464">
    <property type="entry name" value="eRF1_2"/>
    <property type="match status" value="1"/>
</dbReference>
<dbReference type="PANTHER" id="PTHR10113">
    <property type="entry name" value="PEPTIDE CHAIN RELEASE FACTOR SUBUNIT 1"/>
    <property type="match status" value="1"/>
</dbReference>
<evidence type="ECO:0000256" key="1">
    <source>
        <dbReference type="ARBA" id="ARBA00004496"/>
    </source>
</evidence>
<keyword evidence="5" id="KW-0341">Growth regulation</keyword>
<comment type="subunit">
    <text evidence="3">Heterodimer of two subunits, one of which binds GTP.</text>
</comment>
<dbReference type="OrthoDB" id="10254527at2759"/>
<evidence type="ECO:0000259" key="8">
    <source>
        <dbReference type="SMART" id="SM01194"/>
    </source>
</evidence>
<dbReference type="SUPFAM" id="SSF53137">
    <property type="entry name" value="Translational machinery components"/>
    <property type="match status" value="1"/>
</dbReference>
<dbReference type="Proteomes" id="UP000290289">
    <property type="component" value="Chromosome 7"/>
</dbReference>
<keyword evidence="4" id="KW-0963">Cytoplasm</keyword>
<dbReference type="InterPro" id="IPR005141">
    <property type="entry name" value="eRF1_2"/>
</dbReference>
<accession>A0A498JKQ5</accession>
<evidence type="ECO:0000256" key="5">
    <source>
        <dbReference type="ARBA" id="ARBA00022604"/>
    </source>
</evidence>
<dbReference type="Gene3D" id="3.30.1330.30">
    <property type="match status" value="1"/>
</dbReference>
<proteinExistence type="inferred from homology"/>
<keyword evidence="10" id="KW-1185">Reference proteome</keyword>
<comment type="subcellular location">
    <subcellularLocation>
        <location evidence="1">Cytoplasm</location>
    </subcellularLocation>
</comment>
<dbReference type="SUPFAM" id="SSF55481">
    <property type="entry name" value="N-terminal domain of eukaryotic peptide chain release factor subunit 1, ERF1"/>
    <property type="match status" value="1"/>
</dbReference>
<evidence type="ECO:0000313" key="10">
    <source>
        <dbReference type="Proteomes" id="UP000290289"/>
    </source>
</evidence>
<dbReference type="InterPro" id="IPR042226">
    <property type="entry name" value="eFR1_2_sf"/>
</dbReference>
<dbReference type="AlphaFoldDB" id="A0A498JKQ5"/>
<evidence type="ECO:0000256" key="4">
    <source>
        <dbReference type="ARBA" id="ARBA00022490"/>
    </source>
</evidence>
<dbReference type="Gene3D" id="3.30.960.10">
    <property type="entry name" value="eRF1 domain 1"/>
    <property type="match status" value="1"/>
</dbReference>
<dbReference type="InterPro" id="IPR005140">
    <property type="entry name" value="eRF1_Pelota-like_N"/>
</dbReference>
<evidence type="ECO:0000256" key="3">
    <source>
        <dbReference type="ARBA" id="ARBA00011520"/>
    </source>
</evidence>
<dbReference type="Pfam" id="PF03465">
    <property type="entry name" value="eRF1_3"/>
    <property type="match status" value="1"/>
</dbReference>
<dbReference type="FunFam" id="3.30.960.10:FF:000003">
    <property type="entry name" value="Peptide chain release factor subunit 1"/>
    <property type="match status" value="1"/>
</dbReference>
<dbReference type="SMR" id="A0A498JKQ5"/>
<evidence type="ECO:0000256" key="7">
    <source>
        <dbReference type="ARBA" id="ARBA00045523"/>
    </source>
</evidence>
<dbReference type="SMART" id="SM01194">
    <property type="entry name" value="eRF1_1"/>
    <property type="match status" value="1"/>
</dbReference>
<keyword evidence="6" id="KW-0648">Protein biosynthesis</keyword>